<comment type="caution">
    <text evidence="1">The sequence shown here is derived from an EMBL/GenBank/DDBJ whole genome shotgun (WGS) entry which is preliminary data.</text>
</comment>
<dbReference type="AlphaFoldDB" id="A0AAN5CRD6"/>
<evidence type="ECO:0000313" key="2">
    <source>
        <dbReference type="Proteomes" id="UP001328107"/>
    </source>
</evidence>
<evidence type="ECO:0000313" key="1">
    <source>
        <dbReference type="EMBL" id="GMR49042.1"/>
    </source>
</evidence>
<feature type="non-terminal residue" evidence="1">
    <location>
        <position position="1"/>
    </location>
</feature>
<accession>A0AAN5CRD6</accession>
<feature type="non-terminal residue" evidence="1">
    <location>
        <position position="184"/>
    </location>
</feature>
<dbReference type="Proteomes" id="UP001328107">
    <property type="component" value="Unassembled WGS sequence"/>
</dbReference>
<sequence length="184" mass="20280">LGSVVLSVSLLSDLLDRFGRDHLHLEINYCRSRNLFSDSEQHSVSTGVLDDDLLFGDRRRGLVDESALQVILMCGFVVDLHSRIHSERGGETLTRRDCLDLRLGYECSIQVDAGLSHQKRKGRGVDGGSCEEGGGILSRHLQLQSCRHQFIVEITHLVVSSVRGNRAGTSDVELGGESLRVHCS</sequence>
<protein>
    <submittedName>
        <fullName evidence="1">Uncharacterized protein</fullName>
    </submittedName>
</protein>
<dbReference type="EMBL" id="BTRK01000004">
    <property type="protein sequence ID" value="GMR49042.1"/>
    <property type="molecule type" value="Genomic_DNA"/>
</dbReference>
<keyword evidence="2" id="KW-1185">Reference proteome</keyword>
<organism evidence="1 2">
    <name type="scientific">Pristionchus mayeri</name>
    <dbReference type="NCBI Taxonomy" id="1317129"/>
    <lineage>
        <taxon>Eukaryota</taxon>
        <taxon>Metazoa</taxon>
        <taxon>Ecdysozoa</taxon>
        <taxon>Nematoda</taxon>
        <taxon>Chromadorea</taxon>
        <taxon>Rhabditida</taxon>
        <taxon>Rhabditina</taxon>
        <taxon>Diplogasteromorpha</taxon>
        <taxon>Diplogasteroidea</taxon>
        <taxon>Neodiplogasteridae</taxon>
        <taxon>Pristionchus</taxon>
    </lineage>
</organism>
<reference evidence="2" key="1">
    <citation type="submission" date="2022-10" db="EMBL/GenBank/DDBJ databases">
        <title>Genome assembly of Pristionchus species.</title>
        <authorList>
            <person name="Yoshida K."/>
            <person name="Sommer R.J."/>
        </authorList>
    </citation>
    <scope>NUCLEOTIDE SEQUENCE [LARGE SCALE GENOMIC DNA]</scope>
    <source>
        <strain evidence="2">RS5460</strain>
    </source>
</reference>
<proteinExistence type="predicted"/>
<name>A0AAN5CRD6_9BILA</name>
<gene>
    <name evidence="1" type="ORF">PMAYCL1PPCAC_19237</name>
</gene>